<dbReference type="Proteomes" id="UP000559987">
    <property type="component" value="Unassembled WGS sequence"/>
</dbReference>
<evidence type="ECO:0000256" key="1">
    <source>
        <dbReference type="ARBA" id="ARBA00010282"/>
    </source>
</evidence>
<sequence>MPFQAPVDDLTDLHIATLVASRSWQAKYKLLMAWGNCIQVKPWMRCDERRVRGCDTALWLAHCAEGDRHWFAVDGESRIIKGLAALLMIQVNGRTAQAIAALDVAGLLAESGLDGHLSPSRANGFGALVKRIQASVGSGGALAK</sequence>
<dbReference type="EMBL" id="JACHXZ010000004">
    <property type="protein sequence ID" value="MBB3169545.1"/>
    <property type="molecule type" value="Genomic_DNA"/>
</dbReference>
<dbReference type="Pfam" id="PF02657">
    <property type="entry name" value="SufE"/>
    <property type="match status" value="1"/>
</dbReference>
<dbReference type="Gene3D" id="3.90.1010.10">
    <property type="match status" value="1"/>
</dbReference>
<feature type="domain" description="Fe-S metabolism associated" evidence="2">
    <location>
        <begin position="19"/>
        <end position="134"/>
    </location>
</feature>
<comment type="caution">
    <text evidence="3">The sequence shown here is derived from an EMBL/GenBank/DDBJ whole genome shotgun (WGS) entry which is preliminary data.</text>
</comment>
<dbReference type="PANTHER" id="PTHR43597">
    <property type="entry name" value="SULFUR ACCEPTOR PROTEIN CSDE"/>
    <property type="match status" value="1"/>
</dbReference>
<comment type="similarity">
    <text evidence="1">Belongs to the SufE family.</text>
</comment>
<evidence type="ECO:0000313" key="4">
    <source>
        <dbReference type="Proteomes" id="UP000559987"/>
    </source>
</evidence>
<dbReference type="AlphaFoldDB" id="A0A839UW46"/>
<protein>
    <submittedName>
        <fullName evidence="3">Sulfur transfer protein SufE</fullName>
    </submittedName>
</protein>
<dbReference type="SUPFAM" id="SSF82649">
    <property type="entry name" value="SufE/NifU"/>
    <property type="match status" value="1"/>
</dbReference>
<evidence type="ECO:0000313" key="3">
    <source>
        <dbReference type="EMBL" id="MBB3169545.1"/>
    </source>
</evidence>
<organism evidence="3 4">
    <name type="scientific">Simiduia aestuariiviva</name>
    <dbReference type="NCBI Taxonomy" id="1510459"/>
    <lineage>
        <taxon>Bacteria</taxon>
        <taxon>Pseudomonadati</taxon>
        <taxon>Pseudomonadota</taxon>
        <taxon>Gammaproteobacteria</taxon>
        <taxon>Cellvibrionales</taxon>
        <taxon>Cellvibrionaceae</taxon>
        <taxon>Simiduia</taxon>
    </lineage>
</organism>
<accession>A0A839UW46</accession>
<keyword evidence="4" id="KW-1185">Reference proteome</keyword>
<dbReference type="InterPro" id="IPR003808">
    <property type="entry name" value="Fe-S_metab-assoc_dom"/>
</dbReference>
<dbReference type="RefSeq" id="WP_183911050.1">
    <property type="nucleotide sequence ID" value="NZ_JACHXZ010000004.1"/>
</dbReference>
<evidence type="ECO:0000259" key="2">
    <source>
        <dbReference type="Pfam" id="PF02657"/>
    </source>
</evidence>
<dbReference type="PANTHER" id="PTHR43597:SF5">
    <property type="entry name" value="SUFE-LIKE PROTEIN 2, CHLOROPLASTIC"/>
    <property type="match status" value="1"/>
</dbReference>
<reference evidence="3 4" key="1">
    <citation type="submission" date="2020-08" db="EMBL/GenBank/DDBJ databases">
        <title>Genomic Encyclopedia of Type Strains, Phase III (KMG-III): the genomes of soil and plant-associated and newly described type strains.</title>
        <authorList>
            <person name="Whitman W."/>
        </authorList>
    </citation>
    <scope>NUCLEOTIDE SEQUENCE [LARGE SCALE GENOMIC DNA]</scope>
    <source>
        <strain evidence="3 4">CECT 8571</strain>
    </source>
</reference>
<gene>
    <name evidence="3" type="ORF">FHS30_002758</name>
</gene>
<name>A0A839UW46_9GAMM</name>
<proteinExistence type="inferred from homology"/>